<dbReference type="EMBL" id="JALLAZ020001662">
    <property type="protein sequence ID" value="KAL3769186.1"/>
    <property type="molecule type" value="Genomic_DNA"/>
</dbReference>
<evidence type="ECO:0000256" key="3">
    <source>
        <dbReference type="SAM" id="SignalP"/>
    </source>
</evidence>
<accession>A0ABD3MZ68</accession>
<reference evidence="4 5" key="1">
    <citation type="submission" date="2024-10" db="EMBL/GenBank/DDBJ databases">
        <title>Updated reference genomes for cyclostephanoid diatoms.</title>
        <authorList>
            <person name="Roberts W.R."/>
            <person name="Alverson A.J."/>
        </authorList>
    </citation>
    <scope>NUCLEOTIDE SEQUENCE [LARGE SCALE GENOMIC DNA]</scope>
    <source>
        <strain evidence="4 5">AJA276-08</strain>
    </source>
</reference>
<evidence type="ECO:0000313" key="5">
    <source>
        <dbReference type="Proteomes" id="UP001530315"/>
    </source>
</evidence>
<feature type="transmembrane region" description="Helical" evidence="2">
    <location>
        <begin position="133"/>
        <end position="154"/>
    </location>
</feature>
<proteinExistence type="predicted"/>
<keyword evidence="3" id="KW-0732">Signal</keyword>
<feature type="region of interest" description="Disordered" evidence="1">
    <location>
        <begin position="173"/>
        <end position="196"/>
    </location>
</feature>
<dbReference type="AlphaFoldDB" id="A0ABD3MZ68"/>
<feature type="signal peptide" evidence="3">
    <location>
        <begin position="1"/>
        <end position="16"/>
    </location>
</feature>
<feature type="transmembrane region" description="Helical" evidence="2">
    <location>
        <begin position="95"/>
        <end position="113"/>
    </location>
</feature>
<feature type="region of interest" description="Disordered" evidence="1">
    <location>
        <begin position="21"/>
        <end position="53"/>
    </location>
</feature>
<protein>
    <submittedName>
        <fullName evidence="4">Uncharacterized protein</fullName>
    </submittedName>
</protein>
<evidence type="ECO:0000256" key="1">
    <source>
        <dbReference type="SAM" id="MobiDB-lite"/>
    </source>
</evidence>
<sequence length="226" mass="23952">MELLTLMTLFVGVQVGEDPYGGGGGSSSSSSHELPPGNPTDSPPANPNAPDMDMEMRTWQDSDYFDAVISAFGFYVSLLGIKATSENTSQLARRYLLCLTAAGVGSNCYYYYLNVNAQRRQAEAHNQIVGGSALYATAFVGILLPLTVWTMCIGRAYQFQSLIREAEVEAEERTRGSYGGGGGGGGGGGEAGLGENSRVEVVGETSRTLSYGSEDLELAVERDVST</sequence>
<organism evidence="4 5">
    <name type="scientific">Stephanodiscus triporus</name>
    <dbReference type="NCBI Taxonomy" id="2934178"/>
    <lineage>
        <taxon>Eukaryota</taxon>
        <taxon>Sar</taxon>
        <taxon>Stramenopiles</taxon>
        <taxon>Ochrophyta</taxon>
        <taxon>Bacillariophyta</taxon>
        <taxon>Coscinodiscophyceae</taxon>
        <taxon>Thalassiosirophycidae</taxon>
        <taxon>Stephanodiscales</taxon>
        <taxon>Stephanodiscaceae</taxon>
        <taxon>Stephanodiscus</taxon>
    </lineage>
</organism>
<evidence type="ECO:0000256" key="2">
    <source>
        <dbReference type="SAM" id="Phobius"/>
    </source>
</evidence>
<keyword evidence="5" id="KW-1185">Reference proteome</keyword>
<comment type="caution">
    <text evidence="4">The sequence shown here is derived from an EMBL/GenBank/DDBJ whole genome shotgun (WGS) entry which is preliminary data.</text>
</comment>
<keyword evidence="2" id="KW-1133">Transmembrane helix</keyword>
<feature type="compositionally biased region" description="Pro residues" evidence="1">
    <location>
        <begin position="36"/>
        <end position="47"/>
    </location>
</feature>
<feature type="chain" id="PRO_5044809840" evidence="3">
    <location>
        <begin position="17"/>
        <end position="226"/>
    </location>
</feature>
<gene>
    <name evidence="4" type="ORF">ACHAW5_000656</name>
</gene>
<keyword evidence="2" id="KW-0472">Membrane</keyword>
<feature type="transmembrane region" description="Helical" evidence="2">
    <location>
        <begin position="64"/>
        <end position="83"/>
    </location>
</feature>
<feature type="compositionally biased region" description="Gly residues" evidence="1">
    <location>
        <begin position="177"/>
        <end position="192"/>
    </location>
</feature>
<keyword evidence="2" id="KW-0812">Transmembrane</keyword>
<dbReference type="Proteomes" id="UP001530315">
    <property type="component" value="Unassembled WGS sequence"/>
</dbReference>
<name>A0ABD3MZ68_9STRA</name>
<evidence type="ECO:0000313" key="4">
    <source>
        <dbReference type="EMBL" id="KAL3769186.1"/>
    </source>
</evidence>